<evidence type="ECO:0000313" key="13">
    <source>
        <dbReference type="EMBL" id="OUB58488.1"/>
    </source>
</evidence>
<dbReference type="Gene3D" id="3.60.20.10">
    <property type="entry name" value="Glutamine Phosphoribosylpyrophosphate, subunit 1, domain 1"/>
    <property type="match status" value="1"/>
</dbReference>
<keyword evidence="9" id="KW-0028">Amino-acid biosynthesis</keyword>
<dbReference type="InterPro" id="IPR033738">
    <property type="entry name" value="AsnB_N"/>
</dbReference>
<dbReference type="CDD" id="cd01991">
    <property type="entry name" value="Asn_synthase_B_C"/>
    <property type="match status" value="1"/>
</dbReference>
<comment type="caution">
    <text evidence="13">The sequence shown here is derived from an EMBL/GenBank/DDBJ whole genome shotgun (WGS) entry which is preliminary data.</text>
</comment>
<feature type="active site" description="For GATase activity" evidence="9">
    <location>
        <position position="2"/>
    </location>
</feature>
<evidence type="ECO:0000256" key="2">
    <source>
        <dbReference type="ARBA" id="ARBA00005752"/>
    </source>
</evidence>
<dbReference type="PROSITE" id="PS51278">
    <property type="entry name" value="GATASE_TYPE_2"/>
    <property type="match status" value="1"/>
</dbReference>
<dbReference type="EMBL" id="MOOS01000193">
    <property type="protein sequence ID" value="OUB58488.1"/>
    <property type="molecule type" value="Genomic_DNA"/>
</dbReference>
<keyword evidence="7 9" id="KW-0315">Glutamine amidotransferase</keyword>
<dbReference type="GO" id="GO:0004066">
    <property type="term" value="F:asparagine synthase (glutamine-hydrolyzing) activity"/>
    <property type="evidence" value="ECO:0007669"/>
    <property type="project" value="UniProtKB-EC"/>
</dbReference>
<dbReference type="InterPro" id="IPR014729">
    <property type="entry name" value="Rossmann-like_a/b/a_fold"/>
</dbReference>
<dbReference type="GO" id="GO:0006529">
    <property type="term" value="P:asparagine biosynthetic process"/>
    <property type="evidence" value="ECO:0007669"/>
    <property type="project" value="UniProtKB-KW"/>
</dbReference>
<keyword evidence="6 9" id="KW-0061">Asparagine biosynthesis</keyword>
<dbReference type="CDD" id="cd00712">
    <property type="entry name" value="AsnB"/>
    <property type="match status" value="1"/>
</dbReference>
<dbReference type="Pfam" id="PF13522">
    <property type="entry name" value="GATase_6"/>
    <property type="match status" value="1"/>
</dbReference>
<dbReference type="SUPFAM" id="SSF52402">
    <property type="entry name" value="Adenine nucleotide alpha hydrolases-like"/>
    <property type="match status" value="1"/>
</dbReference>
<dbReference type="InterPro" id="IPR017932">
    <property type="entry name" value="GATase_2_dom"/>
</dbReference>
<comment type="similarity">
    <text evidence="2">Belongs to the asparagine synthetase family.</text>
</comment>
<name>A0A9X6LW34_BACTJ</name>
<comment type="catalytic activity">
    <reaction evidence="8">
        <text>L-aspartate + L-glutamine + ATP + H2O = L-asparagine + L-glutamate + AMP + diphosphate + H(+)</text>
        <dbReference type="Rhea" id="RHEA:12228"/>
        <dbReference type="ChEBI" id="CHEBI:15377"/>
        <dbReference type="ChEBI" id="CHEBI:15378"/>
        <dbReference type="ChEBI" id="CHEBI:29985"/>
        <dbReference type="ChEBI" id="CHEBI:29991"/>
        <dbReference type="ChEBI" id="CHEBI:30616"/>
        <dbReference type="ChEBI" id="CHEBI:33019"/>
        <dbReference type="ChEBI" id="CHEBI:58048"/>
        <dbReference type="ChEBI" id="CHEBI:58359"/>
        <dbReference type="ChEBI" id="CHEBI:456215"/>
        <dbReference type="EC" id="6.3.5.4"/>
    </reaction>
</comment>
<sequence>MCGFTGYVTRNSNYSEKEMLEDLLQMNNSIIHRGPDSGGTWINAERGIALGHRRLAIVDLTPEGHQPMYSNSGRYVIVFNGEIYNFQKLKEKIIACSPEYASKFRGNSDTEVILASIELFGIEKAVDSFIGMFAFSIFDLKENKLHLVRDRVGEKPLYYGWNNNHFLFGSELKSIVAHPHCHKEINRNALTLYLRHNYIPAPYSIYEGINKLEPGKHLILDLNSYKEEIRTYWSFENIITQGIYSKNNKSEDDILEELEWLIKDSVKQQMLADVPLGAFLSGGIDSSTIVALMQQQSSKPVKTFSMGFNEDAYNEAQYAKEVARYLGTDHTEMYVTPQEALNVIPKLPVLYDEPFSDSSQIPTFLVSQLAKQHVTVSLSGDAGDELFGGYSRYQLGANSWGKLGRIPEVLRTGGATALKGISVDNWNRYFNWLSPMLAKTGRRGAVGDKMHKIAEVIGVKDFDEFYQRLISHWKNPNEIIINGKEPNYAFTDLNRKLKLENPHQNMMYLDSITYLPDDILVKVDRAAMGVSLETRVPFLDHRIIEFAWKMPNSMKIREGTGKWALRQVLYKHVPQNLIDRPKKGFGVPIDQWLRGPLKEWCEYLLDGKRLNDQGILNPEPILQKWKEHKEGTRDWHYYLWDILMLQAWIEQNNIK</sequence>
<dbReference type="Proteomes" id="UP000194853">
    <property type="component" value="Unassembled WGS sequence"/>
</dbReference>
<evidence type="ECO:0000256" key="7">
    <source>
        <dbReference type="ARBA" id="ARBA00022962"/>
    </source>
</evidence>
<dbReference type="NCBIfam" id="TIGR01536">
    <property type="entry name" value="asn_synth_AEB"/>
    <property type="match status" value="1"/>
</dbReference>
<dbReference type="PANTHER" id="PTHR43284:SF1">
    <property type="entry name" value="ASPARAGINE SYNTHETASE"/>
    <property type="match status" value="1"/>
</dbReference>
<feature type="binding site" evidence="10">
    <location>
        <position position="109"/>
    </location>
    <ligand>
        <name>L-glutamine</name>
        <dbReference type="ChEBI" id="CHEBI:58359"/>
    </ligand>
</feature>
<dbReference type="InterPro" id="IPR029055">
    <property type="entry name" value="Ntn_hydrolases_N"/>
</dbReference>
<dbReference type="InterPro" id="IPR051786">
    <property type="entry name" value="ASN_synthetase/amidase"/>
</dbReference>
<feature type="binding site" evidence="10">
    <location>
        <begin position="379"/>
        <end position="380"/>
    </location>
    <ligand>
        <name>ATP</name>
        <dbReference type="ChEBI" id="CHEBI:30616"/>
    </ligand>
</feature>
<dbReference type="InterPro" id="IPR001962">
    <property type="entry name" value="Asn_synthase"/>
</dbReference>
<accession>A0A9X6LW34</accession>
<dbReference type="GO" id="GO:0005829">
    <property type="term" value="C:cytosol"/>
    <property type="evidence" value="ECO:0007669"/>
    <property type="project" value="TreeGrafter"/>
</dbReference>
<evidence type="ECO:0000256" key="10">
    <source>
        <dbReference type="PIRSR" id="PIRSR001589-2"/>
    </source>
</evidence>
<keyword evidence="4 10" id="KW-0547">Nucleotide-binding</keyword>
<reference evidence="13 14" key="1">
    <citation type="submission" date="2016-10" db="EMBL/GenBank/DDBJ databases">
        <title>Comparative genomics of Bacillus thuringiensis reveals a path to pathogens against multiple invertebrate hosts.</title>
        <authorList>
            <person name="Zheng J."/>
            <person name="Gao Q."/>
            <person name="Liu H."/>
            <person name="Peng D."/>
            <person name="Ruan L."/>
            <person name="Sun M."/>
        </authorList>
    </citation>
    <scope>NUCLEOTIDE SEQUENCE [LARGE SCALE GENOMIC DNA]</scope>
    <source>
        <strain evidence="13">BGSC 4CF1</strain>
    </source>
</reference>
<dbReference type="SUPFAM" id="SSF56235">
    <property type="entry name" value="N-terminal nucleophile aminohydrolases (Ntn hydrolases)"/>
    <property type="match status" value="1"/>
</dbReference>
<evidence type="ECO:0000256" key="11">
    <source>
        <dbReference type="PIRSR" id="PIRSR001589-3"/>
    </source>
</evidence>
<dbReference type="EC" id="6.3.5.4" evidence="3"/>
<dbReference type="GO" id="GO:0005524">
    <property type="term" value="F:ATP binding"/>
    <property type="evidence" value="ECO:0007669"/>
    <property type="project" value="UniProtKB-KW"/>
</dbReference>
<evidence type="ECO:0000256" key="4">
    <source>
        <dbReference type="ARBA" id="ARBA00022741"/>
    </source>
</evidence>
<dbReference type="AlphaFoldDB" id="A0A9X6LW34"/>
<evidence type="ECO:0000256" key="5">
    <source>
        <dbReference type="ARBA" id="ARBA00022840"/>
    </source>
</evidence>
<evidence type="ECO:0000256" key="1">
    <source>
        <dbReference type="ARBA" id="ARBA00005187"/>
    </source>
</evidence>
<feature type="domain" description="Glutamine amidotransferase type-2" evidence="12">
    <location>
        <begin position="2"/>
        <end position="223"/>
    </location>
</feature>
<evidence type="ECO:0000256" key="6">
    <source>
        <dbReference type="ARBA" id="ARBA00022888"/>
    </source>
</evidence>
<dbReference type="InterPro" id="IPR006426">
    <property type="entry name" value="Asn_synth_AEB"/>
</dbReference>
<organism evidence="13 14">
    <name type="scientific">Bacillus thuringiensis subsp. jegathesan</name>
    <dbReference type="NCBI Taxonomy" id="56955"/>
    <lineage>
        <taxon>Bacteria</taxon>
        <taxon>Bacillati</taxon>
        <taxon>Bacillota</taxon>
        <taxon>Bacilli</taxon>
        <taxon>Bacillales</taxon>
        <taxon>Bacillaceae</taxon>
        <taxon>Bacillus</taxon>
        <taxon>Bacillus cereus group</taxon>
    </lineage>
</organism>
<gene>
    <name evidence="13" type="ORF">BK750_30155</name>
</gene>
<dbReference type="PIRSF" id="PIRSF001589">
    <property type="entry name" value="Asn_synthetase_glu-h"/>
    <property type="match status" value="1"/>
</dbReference>
<keyword evidence="5 10" id="KW-0067">ATP-binding</keyword>
<dbReference type="Gene3D" id="3.40.50.620">
    <property type="entry name" value="HUPs"/>
    <property type="match status" value="1"/>
</dbReference>
<evidence type="ECO:0000313" key="14">
    <source>
        <dbReference type="Proteomes" id="UP000194853"/>
    </source>
</evidence>
<dbReference type="PANTHER" id="PTHR43284">
    <property type="entry name" value="ASPARAGINE SYNTHETASE (GLUTAMINE-HYDROLYZING)"/>
    <property type="match status" value="1"/>
</dbReference>
<dbReference type="Pfam" id="PF00733">
    <property type="entry name" value="Asn_synthase"/>
    <property type="match status" value="1"/>
</dbReference>
<evidence type="ECO:0000256" key="8">
    <source>
        <dbReference type="ARBA" id="ARBA00048741"/>
    </source>
</evidence>
<protein>
    <recommendedName>
        <fullName evidence="3">asparagine synthase (glutamine-hydrolyzing)</fullName>
        <ecNumber evidence="3">6.3.5.4</ecNumber>
    </recommendedName>
</protein>
<feature type="site" description="Important for beta-aspartyl-AMP intermediate formation" evidence="11">
    <location>
        <position position="381"/>
    </location>
</feature>
<comment type="pathway">
    <text evidence="1">Amino-acid biosynthesis; L-asparagine biosynthesis; L-asparagine from L-aspartate (L-Gln route): step 1/1.</text>
</comment>
<evidence type="ECO:0000256" key="9">
    <source>
        <dbReference type="PIRSR" id="PIRSR001589-1"/>
    </source>
</evidence>
<proteinExistence type="inferred from homology"/>
<evidence type="ECO:0000259" key="12">
    <source>
        <dbReference type="PROSITE" id="PS51278"/>
    </source>
</evidence>
<evidence type="ECO:0000256" key="3">
    <source>
        <dbReference type="ARBA" id="ARBA00012737"/>
    </source>
</evidence>
<dbReference type="RefSeq" id="WP_086404767.1">
    <property type="nucleotide sequence ID" value="NZ_MOOS01000193.1"/>
</dbReference>